<gene>
    <name evidence="1" type="ORF">FAM18172_00201</name>
</gene>
<evidence type="ECO:0000313" key="2">
    <source>
        <dbReference type="Proteomes" id="UP000285532"/>
    </source>
</evidence>
<dbReference type="EMBL" id="LKFU01000010">
    <property type="protein sequence ID" value="RND89408.1"/>
    <property type="molecule type" value="Genomic_DNA"/>
</dbReference>
<protein>
    <submittedName>
        <fullName evidence="1">Uncharacterized protein</fullName>
    </submittedName>
</protein>
<accession>A0A422MFY1</accession>
<reference evidence="1 2" key="1">
    <citation type="journal article" date="2018" name="Front. Microbiol.">
        <title>Conversion of Methionine to Cysteine in Lactobacillus paracasei Depends on the Highly Mobile cysK-ctl-cysE Gene Cluster.</title>
        <authorList>
            <person name="Wuthrich D."/>
            <person name="Irmler S."/>
            <person name="Berthoud H."/>
            <person name="Guggenbuhl B."/>
            <person name="Eugster E."/>
            <person name="Bruggmann R."/>
        </authorList>
    </citation>
    <scope>NUCLEOTIDE SEQUENCE [LARGE SCALE GENOMIC DNA]</scope>
    <source>
        <strain evidence="1 2">FAM18172</strain>
    </source>
</reference>
<sequence length="72" mass="8142">MFYESSLRVVVDSVNSLRGIINRANYKNNLCVTSFLTELARAHKKTSSTTELAIYITIMLAEDPFLCQHLCS</sequence>
<dbReference type="AlphaFoldDB" id="A0A422MFY1"/>
<name>A0A422MFY1_LACPA</name>
<evidence type="ECO:0000313" key="1">
    <source>
        <dbReference type="EMBL" id="RND89408.1"/>
    </source>
</evidence>
<comment type="caution">
    <text evidence="1">The sequence shown here is derived from an EMBL/GenBank/DDBJ whole genome shotgun (WGS) entry which is preliminary data.</text>
</comment>
<organism evidence="1 2">
    <name type="scientific">Lacticaseibacillus paracasei</name>
    <name type="common">Lactobacillus paracasei</name>
    <dbReference type="NCBI Taxonomy" id="1597"/>
    <lineage>
        <taxon>Bacteria</taxon>
        <taxon>Bacillati</taxon>
        <taxon>Bacillota</taxon>
        <taxon>Bacilli</taxon>
        <taxon>Lactobacillales</taxon>
        <taxon>Lactobacillaceae</taxon>
        <taxon>Lacticaseibacillus</taxon>
    </lineage>
</organism>
<dbReference type="Proteomes" id="UP000285532">
    <property type="component" value="Unassembled WGS sequence"/>
</dbReference>
<proteinExistence type="predicted"/>